<dbReference type="PANTHER" id="PTHR11504:SF0">
    <property type="entry name" value="CYTOCHROME C OXIDASE SUBUNIT"/>
    <property type="match status" value="1"/>
</dbReference>
<evidence type="ECO:0000256" key="5">
    <source>
        <dbReference type="ARBA" id="ARBA00023136"/>
    </source>
</evidence>
<accession>A0AA41VFL4</accession>
<keyword evidence="3" id="KW-0809">Transit peptide</keyword>
<dbReference type="AlphaFoldDB" id="A0AA41VFL4"/>
<evidence type="ECO:0000256" key="3">
    <source>
        <dbReference type="ARBA" id="ARBA00022946"/>
    </source>
</evidence>
<evidence type="ECO:0000256" key="4">
    <source>
        <dbReference type="ARBA" id="ARBA00023128"/>
    </source>
</evidence>
<gene>
    <name evidence="6" type="ORF">MKW94_020411</name>
</gene>
<name>A0AA41VFL4_PAPNU</name>
<keyword evidence="7" id="KW-1185">Reference proteome</keyword>
<evidence type="ECO:0000256" key="1">
    <source>
        <dbReference type="ARBA" id="ARBA00004273"/>
    </source>
</evidence>
<dbReference type="Proteomes" id="UP001177140">
    <property type="component" value="Unassembled WGS sequence"/>
</dbReference>
<organism evidence="6 7">
    <name type="scientific">Papaver nudicaule</name>
    <name type="common">Iceland poppy</name>
    <dbReference type="NCBI Taxonomy" id="74823"/>
    <lineage>
        <taxon>Eukaryota</taxon>
        <taxon>Viridiplantae</taxon>
        <taxon>Streptophyta</taxon>
        <taxon>Embryophyta</taxon>
        <taxon>Tracheophyta</taxon>
        <taxon>Spermatophyta</taxon>
        <taxon>Magnoliopsida</taxon>
        <taxon>Ranunculales</taxon>
        <taxon>Papaveraceae</taxon>
        <taxon>Papaveroideae</taxon>
        <taxon>Papaver</taxon>
    </lineage>
</organism>
<dbReference type="GO" id="GO:0030234">
    <property type="term" value="F:enzyme regulator activity"/>
    <property type="evidence" value="ECO:0007669"/>
    <property type="project" value="TreeGrafter"/>
</dbReference>
<dbReference type="Gene3D" id="4.10.95.10">
    <property type="entry name" value="Cytochrome c oxidase, subunit VIa"/>
    <property type="match status" value="1"/>
</dbReference>
<keyword evidence="5" id="KW-0472">Membrane</keyword>
<reference evidence="6" key="1">
    <citation type="submission" date="2022-03" db="EMBL/GenBank/DDBJ databases">
        <title>A functionally conserved STORR gene fusion in Papaver species that diverged 16.8 million years ago.</title>
        <authorList>
            <person name="Catania T."/>
        </authorList>
    </citation>
    <scope>NUCLEOTIDE SEQUENCE</scope>
    <source>
        <strain evidence="6">S-191538</strain>
    </source>
</reference>
<comment type="caution">
    <text evidence="6">The sequence shown here is derived from an EMBL/GenBank/DDBJ whole genome shotgun (WGS) entry which is preliminary data.</text>
</comment>
<comment type="subcellular location">
    <subcellularLocation>
        <location evidence="1">Mitochondrion inner membrane</location>
    </subcellularLocation>
</comment>
<evidence type="ECO:0000313" key="7">
    <source>
        <dbReference type="Proteomes" id="UP001177140"/>
    </source>
</evidence>
<dbReference type="GO" id="GO:0005743">
    <property type="term" value="C:mitochondrial inner membrane"/>
    <property type="evidence" value="ECO:0007669"/>
    <property type="project" value="UniProtKB-SubCell"/>
</dbReference>
<evidence type="ECO:0000313" key="6">
    <source>
        <dbReference type="EMBL" id="MCL7040385.1"/>
    </source>
</evidence>
<dbReference type="InterPro" id="IPR001349">
    <property type="entry name" value="Cyt_c_oxidase_su6a"/>
</dbReference>
<dbReference type="SUPFAM" id="SSF81411">
    <property type="entry name" value="Mitochondrial cytochrome c oxidase subunit VIa"/>
    <property type="match status" value="1"/>
</dbReference>
<evidence type="ECO:0000256" key="2">
    <source>
        <dbReference type="ARBA" id="ARBA00022792"/>
    </source>
</evidence>
<dbReference type="EMBL" id="JAJJMA010211692">
    <property type="protein sequence ID" value="MCL7040385.1"/>
    <property type="molecule type" value="Genomic_DNA"/>
</dbReference>
<sequence length="88" mass="10083">MATSMAKSGFQSVLRRISFPTNRNFSAHYDDAHEAAKWEKISYAGMVMCTGFAVWTLSKGHPQEQPAYPYMHIQNKEFPWEGLISIRV</sequence>
<dbReference type="PANTHER" id="PTHR11504">
    <property type="entry name" value="CYTOCHROME C OXIDASE POLYPEPTIDE VIA"/>
    <property type="match status" value="1"/>
</dbReference>
<keyword evidence="4" id="KW-0496">Mitochondrion</keyword>
<protein>
    <submittedName>
        <fullName evidence="6">Uncharacterized protein</fullName>
    </submittedName>
</protein>
<keyword evidence="2" id="KW-0999">Mitochondrion inner membrane</keyword>
<proteinExistence type="predicted"/>
<dbReference type="InterPro" id="IPR036418">
    <property type="entry name" value="Cyt_c_oxidase_su6a_sf"/>
</dbReference>
<dbReference type="GO" id="GO:0006123">
    <property type="term" value="P:mitochondrial electron transport, cytochrome c to oxygen"/>
    <property type="evidence" value="ECO:0007669"/>
    <property type="project" value="TreeGrafter"/>
</dbReference>